<dbReference type="Proteomes" id="UP000295075">
    <property type="component" value="Unassembled WGS sequence"/>
</dbReference>
<dbReference type="PANTHER" id="PTHR42788:SF13">
    <property type="entry name" value="ALIPHATIC SULFONATES IMPORT ATP-BINDING PROTEIN SSUB"/>
    <property type="match status" value="1"/>
</dbReference>
<dbReference type="SUPFAM" id="SSF52540">
    <property type="entry name" value="P-loop containing nucleoside triphosphate hydrolases"/>
    <property type="match status" value="1"/>
</dbReference>
<dbReference type="InterPro" id="IPR050166">
    <property type="entry name" value="ABC_transporter_ATP-bind"/>
</dbReference>
<evidence type="ECO:0000313" key="2">
    <source>
        <dbReference type="EMBL" id="TDC26133.1"/>
    </source>
</evidence>
<sequence>MDGLLLEHVPGLPEQLHVDIGEQRAVVVPSAADRRRLADLVTGTEDPPAGVVVRAGGPKRLVRLVPAEGGLLPHLTVLGNIVHGHKAARRLTTKEARQQSHTRATNCGVENLLDRYPHQLTPGRRRLAGVARALAAHPRVLVLEDANGLPTWGSLLAISSNPDLRSSAILLVTTSAARTAGFRYEE</sequence>
<proteinExistence type="predicted"/>
<keyword evidence="1" id="KW-0813">Transport</keyword>
<name>A0A4R4PV38_9ACTN</name>
<dbReference type="EMBL" id="SMKA01000113">
    <property type="protein sequence ID" value="TDC26133.1"/>
    <property type="molecule type" value="Genomic_DNA"/>
</dbReference>
<dbReference type="Gene3D" id="3.40.50.300">
    <property type="entry name" value="P-loop containing nucleotide triphosphate hydrolases"/>
    <property type="match status" value="1"/>
</dbReference>
<dbReference type="RefSeq" id="WP_132409751.1">
    <property type="nucleotide sequence ID" value="NZ_SMKA01000113.1"/>
</dbReference>
<evidence type="ECO:0000256" key="1">
    <source>
        <dbReference type="ARBA" id="ARBA00022448"/>
    </source>
</evidence>
<gene>
    <name evidence="2" type="ORF">E1261_22995</name>
</gene>
<evidence type="ECO:0000313" key="3">
    <source>
        <dbReference type="Proteomes" id="UP000295075"/>
    </source>
</evidence>
<dbReference type="OrthoDB" id="3821388at2"/>
<dbReference type="PANTHER" id="PTHR42788">
    <property type="entry name" value="TAURINE IMPORT ATP-BINDING PROTEIN-RELATED"/>
    <property type="match status" value="1"/>
</dbReference>
<keyword evidence="3" id="KW-1185">Reference proteome</keyword>
<reference evidence="2 3" key="1">
    <citation type="submission" date="2019-03" db="EMBL/GenBank/DDBJ databases">
        <title>Draft genome sequences of novel Actinobacteria.</title>
        <authorList>
            <person name="Sahin N."/>
            <person name="Ay H."/>
            <person name="Saygin H."/>
        </authorList>
    </citation>
    <scope>NUCLEOTIDE SEQUENCE [LARGE SCALE GENOMIC DNA]</scope>
    <source>
        <strain evidence="2 3">JCM 30547</strain>
    </source>
</reference>
<organism evidence="2 3">
    <name type="scientific">Kribbella albertanoniae</name>
    <dbReference type="NCBI Taxonomy" id="1266829"/>
    <lineage>
        <taxon>Bacteria</taxon>
        <taxon>Bacillati</taxon>
        <taxon>Actinomycetota</taxon>
        <taxon>Actinomycetes</taxon>
        <taxon>Propionibacteriales</taxon>
        <taxon>Kribbellaceae</taxon>
        <taxon>Kribbella</taxon>
    </lineage>
</organism>
<comment type="caution">
    <text evidence="2">The sequence shown here is derived from an EMBL/GenBank/DDBJ whole genome shotgun (WGS) entry which is preliminary data.</text>
</comment>
<accession>A0A4R4PV38</accession>
<evidence type="ECO:0008006" key="4">
    <source>
        <dbReference type="Google" id="ProtNLM"/>
    </source>
</evidence>
<protein>
    <recommendedName>
        <fullName evidence="4">ATP-binding cassette domain-containing protein</fullName>
    </recommendedName>
</protein>
<dbReference type="InterPro" id="IPR027417">
    <property type="entry name" value="P-loop_NTPase"/>
</dbReference>
<dbReference type="AlphaFoldDB" id="A0A4R4PV38"/>